<dbReference type="InterPro" id="IPR043519">
    <property type="entry name" value="NT_sf"/>
</dbReference>
<dbReference type="Gene3D" id="3.30.460.10">
    <property type="entry name" value="Beta Polymerase, domain 2"/>
    <property type="match status" value="1"/>
</dbReference>
<dbReference type="CDD" id="cd05403">
    <property type="entry name" value="NT_KNTase_like"/>
    <property type="match status" value="1"/>
</dbReference>
<dbReference type="OrthoDB" id="43980at2"/>
<evidence type="ECO:0000259" key="1">
    <source>
        <dbReference type="Pfam" id="PF01909"/>
    </source>
</evidence>
<evidence type="ECO:0000313" key="3">
    <source>
        <dbReference type="Proteomes" id="UP000054099"/>
    </source>
</evidence>
<proteinExistence type="predicted"/>
<dbReference type="InterPro" id="IPR002934">
    <property type="entry name" value="Polymerase_NTP_transf_dom"/>
</dbReference>
<evidence type="ECO:0000313" key="2">
    <source>
        <dbReference type="EMBL" id="KSU84950.1"/>
    </source>
</evidence>
<dbReference type="AlphaFoldDB" id="A0A0V8JCQ0"/>
<gene>
    <name evidence="2" type="ORF">AS030_05340</name>
</gene>
<reference evidence="2 3" key="1">
    <citation type="journal article" date="2014" name="Antonie Van Leeuwenhoek">
        <title>Fictibacillus enclensis sp. nov., isolated from marine sediment.</title>
        <authorList>
            <person name="Dastager S.G."/>
            <person name="Mawlankar R."/>
            <person name="Srinivasan K."/>
            <person name="Tang S.K."/>
            <person name="Lee J.C."/>
            <person name="Ramana V.V."/>
            <person name="Shouche Y.S."/>
        </authorList>
    </citation>
    <scope>NUCLEOTIDE SEQUENCE [LARGE SCALE GENOMIC DNA]</scope>
    <source>
        <strain evidence="2 3">NIO-1003</strain>
    </source>
</reference>
<dbReference type="EMBL" id="LNQN01000001">
    <property type="protein sequence ID" value="KSU84950.1"/>
    <property type="molecule type" value="Genomic_DNA"/>
</dbReference>
<dbReference type="SUPFAM" id="SSF81301">
    <property type="entry name" value="Nucleotidyltransferase"/>
    <property type="match status" value="1"/>
</dbReference>
<keyword evidence="3" id="KW-1185">Reference proteome</keyword>
<protein>
    <submittedName>
        <fullName evidence="2">Nucleotidyltransferase</fullName>
    </submittedName>
</protein>
<dbReference type="GO" id="GO:0016779">
    <property type="term" value="F:nucleotidyltransferase activity"/>
    <property type="evidence" value="ECO:0007669"/>
    <property type="project" value="InterPro"/>
</dbReference>
<accession>A0A0V8JCQ0</accession>
<organism evidence="2 3">
    <name type="scientific">Fictibacillus enclensis</name>
    <dbReference type="NCBI Taxonomy" id="1017270"/>
    <lineage>
        <taxon>Bacteria</taxon>
        <taxon>Bacillati</taxon>
        <taxon>Bacillota</taxon>
        <taxon>Bacilli</taxon>
        <taxon>Bacillales</taxon>
        <taxon>Fictibacillaceae</taxon>
        <taxon>Fictibacillus</taxon>
    </lineage>
</organism>
<keyword evidence="2" id="KW-0808">Transferase</keyword>
<sequence>MTIRDSAVHAAKKFIEQYFPVAEVVFLAGSIVRGEATESSDLDIIVFDGSLDHSYRKSFVEFGWPIEVFVHSFHTYKDFFKENRDRARPSLPQMCAEGIILKDNGRAASIKNEALALLKRGPLPWKSKEVDSARYEITNLLDDLEGSTNPAEDLFTVSRLAAKIHEFVLRVNGCWIGEGKWIVRALKEFNEEFAECFVSIFDEYYKTRQKHRVIGFADNVLKPYGGRLFEGYSIGKSRPKE</sequence>
<feature type="domain" description="Polymerase nucleotidyl transferase" evidence="1">
    <location>
        <begin position="11"/>
        <end position="47"/>
    </location>
</feature>
<comment type="caution">
    <text evidence="2">The sequence shown here is derived from an EMBL/GenBank/DDBJ whole genome shotgun (WGS) entry which is preliminary data.</text>
</comment>
<dbReference type="Proteomes" id="UP000054099">
    <property type="component" value="Unassembled WGS sequence"/>
</dbReference>
<dbReference type="Pfam" id="PF01909">
    <property type="entry name" value="NTP_transf_2"/>
    <property type="match status" value="1"/>
</dbReference>
<dbReference type="RefSeq" id="WP_061969196.1">
    <property type="nucleotide sequence ID" value="NZ_FMAV01000001.1"/>
</dbReference>
<name>A0A0V8JCQ0_9BACL</name>